<evidence type="ECO:0000313" key="1">
    <source>
        <dbReference type="EMBL" id="KAK8777931.1"/>
    </source>
</evidence>
<name>A0AAQ4ET59_AMBAM</name>
<accession>A0AAQ4ET59</accession>
<reference evidence="1 2" key="1">
    <citation type="journal article" date="2023" name="Arcadia Sci">
        <title>De novo assembly of a long-read Amblyomma americanum tick genome.</title>
        <authorList>
            <person name="Chou S."/>
            <person name="Poskanzer K.E."/>
            <person name="Rollins M."/>
            <person name="Thuy-Boun P.S."/>
        </authorList>
    </citation>
    <scope>NUCLEOTIDE SEQUENCE [LARGE SCALE GENOMIC DNA]</scope>
    <source>
        <strain evidence="1">F_SG_1</strain>
        <tissue evidence="1">Salivary glands</tissue>
    </source>
</reference>
<gene>
    <name evidence="1" type="ORF">V5799_020727</name>
</gene>
<dbReference type="Proteomes" id="UP001321473">
    <property type="component" value="Unassembled WGS sequence"/>
</dbReference>
<sequence>MTSLRSFAHGRDILLLRSALGSAERSLQQEDTNLNLFSSDQGHCRISALTVSNKIQNAYTAETDSDFVSARLHAAVFANVLLSSNIVADTELEYFESVLDDFPRIGWPFFTELVSSCGWRKYFLQSLKALPSRIRLAVLEAISDISKTMPYIWSCATSALLWSSSVEPMKEFTTSHDETLSALSKIQGLPLSDGISPTAECLLECCVQSLVCLLENRSLSDSEVADWASSLLNVVLDFVQKFIVWILSHENCLKHQWSCDKLNNHLNLLSHPELFPHLCQVALRETANDCVKKLVLKTCSAAPPKLQEAMLFYMMHSESFSRLPTLKLADFESRLTKKLNVICDTDLGRSSESTEQVLSDFASLCMESPMEVIQGLVDLAVTNGSTTAVAELLVHLRVVCEYKKCPEAEQDVLGSFLLEAFENLVDTRTSKHHNNYVHLIEELVKSSNIVNCDWLLVRIIRYIELAGASDPHPEDFFSVRVFMAIAPKMSKHYIAPMAQMLVQMLDKACLELNGARKEKVLRFLQAYVDIDDSWTTQGVDLLCGVGLSCAAIKCLFKKYPEREVIGAVTVHNFSEELVLLDAEQWRNECERIAAQFPQSSLCDLLMPHFCLWLAGATSEEWVILAAHLKTALSIDMGPDVSVVALLQQLLMCLIGCKTCIAVGNWSSLFTCFANTVLDCLKATDDLSEEDLQDILVVLLFGLTSLPGQCFSQQLLLLVDVTQRMKTSELREELVVLLQEALLMQCSEDGAVPNLVQAALLKLGTHRASQADV</sequence>
<dbReference type="EMBL" id="JARKHS020011298">
    <property type="protein sequence ID" value="KAK8777931.1"/>
    <property type="molecule type" value="Genomic_DNA"/>
</dbReference>
<protein>
    <submittedName>
        <fullName evidence="1">Uncharacterized protein</fullName>
    </submittedName>
</protein>
<evidence type="ECO:0000313" key="2">
    <source>
        <dbReference type="Proteomes" id="UP001321473"/>
    </source>
</evidence>
<proteinExistence type="predicted"/>
<organism evidence="1 2">
    <name type="scientific">Amblyomma americanum</name>
    <name type="common">Lone star tick</name>
    <dbReference type="NCBI Taxonomy" id="6943"/>
    <lineage>
        <taxon>Eukaryota</taxon>
        <taxon>Metazoa</taxon>
        <taxon>Ecdysozoa</taxon>
        <taxon>Arthropoda</taxon>
        <taxon>Chelicerata</taxon>
        <taxon>Arachnida</taxon>
        <taxon>Acari</taxon>
        <taxon>Parasitiformes</taxon>
        <taxon>Ixodida</taxon>
        <taxon>Ixodoidea</taxon>
        <taxon>Ixodidae</taxon>
        <taxon>Amblyomminae</taxon>
        <taxon>Amblyomma</taxon>
    </lineage>
</organism>
<keyword evidence="2" id="KW-1185">Reference proteome</keyword>
<dbReference type="AlphaFoldDB" id="A0AAQ4ET59"/>
<comment type="caution">
    <text evidence="1">The sequence shown here is derived from an EMBL/GenBank/DDBJ whole genome shotgun (WGS) entry which is preliminary data.</text>
</comment>